<dbReference type="Proteomes" id="UP000652761">
    <property type="component" value="Unassembled WGS sequence"/>
</dbReference>
<gene>
    <name evidence="1" type="ORF">Taro_024046</name>
</gene>
<organism evidence="1 2">
    <name type="scientific">Colocasia esculenta</name>
    <name type="common">Wild taro</name>
    <name type="synonym">Arum esculentum</name>
    <dbReference type="NCBI Taxonomy" id="4460"/>
    <lineage>
        <taxon>Eukaryota</taxon>
        <taxon>Viridiplantae</taxon>
        <taxon>Streptophyta</taxon>
        <taxon>Embryophyta</taxon>
        <taxon>Tracheophyta</taxon>
        <taxon>Spermatophyta</taxon>
        <taxon>Magnoliopsida</taxon>
        <taxon>Liliopsida</taxon>
        <taxon>Araceae</taxon>
        <taxon>Aroideae</taxon>
        <taxon>Colocasieae</taxon>
        <taxon>Colocasia</taxon>
    </lineage>
</organism>
<name>A0A843V871_COLES</name>
<proteinExistence type="predicted"/>
<evidence type="ECO:0008006" key="3">
    <source>
        <dbReference type="Google" id="ProtNLM"/>
    </source>
</evidence>
<dbReference type="EMBL" id="NMUH01001339">
    <property type="protein sequence ID" value="MQL91436.1"/>
    <property type="molecule type" value="Genomic_DNA"/>
</dbReference>
<dbReference type="OrthoDB" id="785014at2759"/>
<reference evidence="1" key="1">
    <citation type="submission" date="2017-07" db="EMBL/GenBank/DDBJ databases">
        <title>Taro Niue Genome Assembly and Annotation.</title>
        <authorList>
            <person name="Atibalentja N."/>
            <person name="Keating K."/>
            <person name="Fields C.J."/>
        </authorList>
    </citation>
    <scope>NUCLEOTIDE SEQUENCE</scope>
    <source>
        <strain evidence="1">Niue_2</strain>
        <tissue evidence="1">Leaf</tissue>
    </source>
</reference>
<protein>
    <recommendedName>
        <fullName evidence="3">DUF4219 domain-containing protein</fullName>
    </recommendedName>
</protein>
<sequence length="232" mass="25847">MIAQGFADGQSIFRPPLFDGEDNPYWKTRMEFFLQGYGYEIRSIIEDGDLQIFKPKEEWTTEEKNKISLNSKAKSFMWCASRFERDGPGGRALLADREAIFACMSAACRALGGMLTSALRRAEQALFGQGEKLSRGSQVVWHLGIVFGVVSLGGRCMERGKHRVVIGLRALRRVPSGVKVNLCSVELMLVLLSFMGRLPMKYVASVTSCHNDLPMRHVAKALQLLNGLVVLC</sequence>
<keyword evidence="2" id="KW-1185">Reference proteome</keyword>
<comment type="caution">
    <text evidence="1">The sequence shown here is derived from an EMBL/GenBank/DDBJ whole genome shotgun (WGS) entry which is preliminary data.</text>
</comment>
<evidence type="ECO:0000313" key="1">
    <source>
        <dbReference type="EMBL" id="MQL91436.1"/>
    </source>
</evidence>
<dbReference type="AlphaFoldDB" id="A0A843V871"/>
<accession>A0A843V871</accession>
<evidence type="ECO:0000313" key="2">
    <source>
        <dbReference type="Proteomes" id="UP000652761"/>
    </source>
</evidence>